<dbReference type="Proteomes" id="UP000078492">
    <property type="component" value="Unassembled WGS sequence"/>
</dbReference>
<dbReference type="AlphaFoldDB" id="A0A195DA11"/>
<keyword evidence="1" id="KW-1133">Transmembrane helix</keyword>
<keyword evidence="1" id="KW-0812">Transmembrane</keyword>
<accession>A0A195DA11</accession>
<keyword evidence="1" id="KW-0472">Membrane</keyword>
<reference evidence="2 3" key="1">
    <citation type="submission" date="2015-09" db="EMBL/GenBank/DDBJ databases">
        <title>Trachymyrmex cornetzi WGS genome.</title>
        <authorList>
            <person name="Nygaard S."/>
            <person name="Hu H."/>
            <person name="Boomsma J."/>
            <person name="Zhang G."/>
        </authorList>
    </citation>
    <scope>NUCLEOTIDE SEQUENCE [LARGE SCALE GENOMIC DNA]</scope>
    <source>
        <strain evidence="2">Tcor2-1</strain>
        <tissue evidence="2">Whole body</tissue>
    </source>
</reference>
<gene>
    <name evidence="2" type="ORF">ALC57_18227</name>
</gene>
<evidence type="ECO:0000313" key="2">
    <source>
        <dbReference type="EMBL" id="KYN09706.1"/>
    </source>
</evidence>
<protein>
    <submittedName>
        <fullName evidence="2">Uncharacterized protein</fullName>
    </submittedName>
</protein>
<feature type="transmembrane region" description="Helical" evidence="1">
    <location>
        <begin position="142"/>
        <end position="171"/>
    </location>
</feature>
<keyword evidence="3" id="KW-1185">Reference proteome</keyword>
<name>A0A195DA11_9HYME</name>
<evidence type="ECO:0000256" key="1">
    <source>
        <dbReference type="SAM" id="Phobius"/>
    </source>
</evidence>
<proteinExistence type="predicted"/>
<sequence>FFGLVAALLAVVVFFATAGFRGAFSVCASFFVLAFHTSELPKARCAFPLDLVGLGLSVDNLKEPVAPLPLVCTTAPAVTADFRYRLINGATFSPSTLYVDTMYFLIAWKDEPLRSFNCLIAAVTISEVGGRADVFFCCDLTLLLLAFLVTAALLSAVSTAVFPLTLSSIFLKVRFTSKNDRVTEYLNIPQNAE</sequence>
<organism evidence="2 3">
    <name type="scientific">Trachymyrmex cornetzi</name>
    <dbReference type="NCBI Taxonomy" id="471704"/>
    <lineage>
        <taxon>Eukaryota</taxon>
        <taxon>Metazoa</taxon>
        <taxon>Ecdysozoa</taxon>
        <taxon>Arthropoda</taxon>
        <taxon>Hexapoda</taxon>
        <taxon>Insecta</taxon>
        <taxon>Pterygota</taxon>
        <taxon>Neoptera</taxon>
        <taxon>Endopterygota</taxon>
        <taxon>Hymenoptera</taxon>
        <taxon>Apocrita</taxon>
        <taxon>Aculeata</taxon>
        <taxon>Formicoidea</taxon>
        <taxon>Formicidae</taxon>
        <taxon>Myrmicinae</taxon>
        <taxon>Trachymyrmex</taxon>
    </lineage>
</organism>
<evidence type="ECO:0000313" key="3">
    <source>
        <dbReference type="Proteomes" id="UP000078492"/>
    </source>
</evidence>
<feature type="non-terminal residue" evidence="2">
    <location>
        <position position="1"/>
    </location>
</feature>
<dbReference type="EMBL" id="KQ981082">
    <property type="protein sequence ID" value="KYN09706.1"/>
    <property type="molecule type" value="Genomic_DNA"/>
</dbReference>